<dbReference type="SUPFAM" id="SSF55811">
    <property type="entry name" value="Nudix"/>
    <property type="match status" value="1"/>
</dbReference>
<dbReference type="InterPro" id="IPR031804">
    <property type="entry name" value="DUF4743"/>
</dbReference>
<dbReference type="RefSeq" id="WP_244785645.1">
    <property type="nucleotide sequence ID" value="NZ_CP091508.1"/>
</dbReference>
<dbReference type="InterPro" id="IPR020084">
    <property type="entry name" value="NUDIX_hydrolase_CS"/>
</dbReference>
<sequence>MNGQIRFGLRLSETEHARLWARVQNHFAWNEREWQPLWLNGERLGLVSEKWRQLIRQDWQGGLDVRESGLALSADNWLAMADNLQNMAQGWNRLGVLEGWRNEKFDVADDSGRPLFALERAAFRPLGLLSNAIHINGLTCRNGEWRFWIGRRSPFKAVDPNKLDNLVGGGVSSGERIEEAMLREGAEEAGLLPPLLQGLDCRSCRLSMRRVSRGLHRERLHIFDVVLPPDVLPENQDGEVAEFMLMDCHELAAAMADGRLMNDALLATLDLFLRGGLLDEAHPLAQWLSTSADCRSLINF</sequence>
<proteinExistence type="predicted"/>
<feature type="domain" description="Nudix hydrolase" evidence="3">
    <location>
        <begin position="125"/>
        <end position="269"/>
    </location>
</feature>
<dbReference type="PROSITE" id="PS00893">
    <property type="entry name" value="NUDIX_BOX"/>
    <property type="match status" value="1"/>
</dbReference>
<evidence type="ECO:0000256" key="2">
    <source>
        <dbReference type="ARBA" id="ARBA00022801"/>
    </source>
</evidence>
<evidence type="ECO:0000256" key="1">
    <source>
        <dbReference type="ARBA" id="ARBA00001946"/>
    </source>
</evidence>
<protein>
    <submittedName>
        <fullName evidence="4">DUF4743 domain-containing protein</fullName>
    </submittedName>
</protein>
<dbReference type="EMBL" id="CP091508">
    <property type="protein sequence ID" value="UOO82189.1"/>
    <property type="molecule type" value="Genomic_DNA"/>
</dbReference>
<reference evidence="4 5" key="1">
    <citation type="journal article" date="2022" name="Res Sq">
        <title>Evolution of multicellular longitudinally dividing oral cavity symbionts (Neisseriaceae).</title>
        <authorList>
            <person name="Nyongesa S."/>
            <person name="Weber P."/>
            <person name="Bernet E."/>
            <person name="Pullido F."/>
            <person name="Nieckarz M."/>
            <person name="Delaby M."/>
            <person name="Nieves C."/>
            <person name="Viehboeck T."/>
            <person name="Krause N."/>
            <person name="Rivera-Millot A."/>
            <person name="Nakamura A."/>
            <person name="Vischer N."/>
            <person name="VanNieuwenhze M."/>
            <person name="Brun Y."/>
            <person name="Cava F."/>
            <person name="Bulgheresi S."/>
            <person name="Veyrier F."/>
        </authorList>
    </citation>
    <scope>NUCLEOTIDE SEQUENCE [LARGE SCALE GENOMIC DNA]</scope>
    <source>
        <strain evidence="4 5">CCUG 63373m</strain>
    </source>
</reference>
<evidence type="ECO:0000313" key="4">
    <source>
        <dbReference type="EMBL" id="UOO82189.1"/>
    </source>
</evidence>
<evidence type="ECO:0000313" key="5">
    <source>
        <dbReference type="Proteomes" id="UP000829817"/>
    </source>
</evidence>
<dbReference type="Pfam" id="PF00293">
    <property type="entry name" value="NUDIX"/>
    <property type="match status" value="1"/>
</dbReference>
<keyword evidence="2" id="KW-0378">Hydrolase</keyword>
<dbReference type="InterPro" id="IPR000086">
    <property type="entry name" value="NUDIX_hydrolase_dom"/>
</dbReference>
<dbReference type="InterPro" id="IPR015797">
    <property type="entry name" value="NUDIX_hydrolase-like_dom_sf"/>
</dbReference>
<dbReference type="CDD" id="cd03676">
    <property type="entry name" value="NUDIX_Tnr3_like"/>
    <property type="match status" value="1"/>
</dbReference>
<accession>A0ABY4DT23</accession>
<dbReference type="Pfam" id="PF15916">
    <property type="entry name" value="DUF4743"/>
    <property type="match status" value="1"/>
</dbReference>
<name>A0ABY4DT23_9NEIS</name>
<evidence type="ECO:0000259" key="3">
    <source>
        <dbReference type="PROSITE" id="PS51462"/>
    </source>
</evidence>
<gene>
    <name evidence="4" type="ORF">LVJ83_01555</name>
</gene>
<comment type="cofactor">
    <cofactor evidence="1">
        <name>Mg(2+)</name>
        <dbReference type="ChEBI" id="CHEBI:18420"/>
    </cofactor>
</comment>
<dbReference type="Gene3D" id="3.90.79.10">
    <property type="entry name" value="Nucleoside Triphosphate Pyrophosphohydrolase"/>
    <property type="match status" value="1"/>
</dbReference>
<organism evidence="4 5">
    <name type="scientific">Uruburuella testudinis</name>
    <dbReference type="NCBI Taxonomy" id="1282863"/>
    <lineage>
        <taxon>Bacteria</taxon>
        <taxon>Pseudomonadati</taxon>
        <taxon>Pseudomonadota</taxon>
        <taxon>Betaproteobacteria</taxon>
        <taxon>Neisseriales</taxon>
        <taxon>Neisseriaceae</taxon>
        <taxon>Uruburuella</taxon>
    </lineage>
</organism>
<dbReference type="PROSITE" id="PS51462">
    <property type="entry name" value="NUDIX"/>
    <property type="match status" value="1"/>
</dbReference>
<dbReference type="Proteomes" id="UP000829817">
    <property type="component" value="Chromosome"/>
</dbReference>
<keyword evidence="5" id="KW-1185">Reference proteome</keyword>